<name>A0A371E056_MUCPR</name>
<comment type="caution">
    <text evidence="1">The sequence shown here is derived from an EMBL/GenBank/DDBJ whole genome shotgun (WGS) entry which is preliminary data.</text>
</comment>
<evidence type="ECO:0000313" key="1">
    <source>
        <dbReference type="EMBL" id="RDX58170.1"/>
    </source>
</evidence>
<accession>A0A371E056</accession>
<proteinExistence type="predicted"/>
<organism evidence="1 2">
    <name type="scientific">Mucuna pruriens</name>
    <name type="common">Velvet bean</name>
    <name type="synonym">Dolichos pruriens</name>
    <dbReference type="NCBI Taxonomy" id="157652"/>
    <lineage>
        <taxon>Eukaryota</taxon>
        <taxon>Viridiplantae</taxon>
        <taxon>Streptophyta</taxon>
        <taxon>Embryophyta</taxon>
        <taxon>Tracheophyta</taxon>
        <taxon>Spermatophyta</taxon>
        <taxon>Magnoliopsida</taxon>
        <taxon>eudicotyledons</taxon>
        <taxon>Gunneridae</taxon>
        <taxon>Pentapetalae</taxon>
        <taxon>rosids</taxon>
        <taxon>fabids</taxon>
        <taxon>Fabales</taxon>
        <taxon>Fabaceae</taxon>
        <taxon>Papilionoideae</taxon>
        <taxon>50 kb inversion clade</taxon>
        <taxon>NPAAA clade</taxon>
        <taxon>indigoferoid/millettioid clade</taxon>
        <taxon>Phaseoleae</taxon>
        <taxon>Mucuna</taxon>
    </lineage>
</organism>
<dbReference type="EMBL" id="QJKJ01017762">
    <property type="protein sequence ID" value="RDX58170.1"/>
    <property type="molecule type" value="Genomic_DNA"/>
</dbReference>
<dbReference type="AlphaFoldDB" id="A0A371E056"/>
<reference evidence="1" key="1">
    <citation type="submission" date="2018-05" db="EMBL/GenBank/DDBJ databases">
        <title>Draft genome of Mucuna pruriens seed.</title>
        <authorList>
            <person name="Nnadi N.E."/>
            <person name="Vos R."/>
            <person name="Hasami M.H."/>
            <person name="Devisetty U.K."/>
            <person name="Aguiy J.C."/>
        </authorList>
    </citation>
    <scope>NUCLEOTIDE SEQUENCE [LARGE SCALE GENOMIC DNA]</scope>
    <source>
        <strain evidence="1">JCA_2017</strain>
    </source>
</reference>
<sequence length="86" mass="10079">MLVGNVKKILVKEEINKEKEDEVIYNIENSTSKEVYQNSKNCLGSELCNCSNYKTIYMLIKDQTFVVIFTIDKIDEFSLKKNNYLQ</sequence>
<gene>
    <name evidence="1" type="ORF">CR513_62534</name>
</gene>
<feature type="non-terminal residue" evidence="1">
    <location>
        <position position="1"/>
    </location>
</feature>
<keyword evidence="2" id="KW-1185">Reference proteome</keyword>
<protein>
    <submittedName>
        <fullName evidence="1">Uncharacterized protein</fullName>
    </submittedName>
</protein>
<evidence type="ECO:0000313" key="2">
    <source>
        <dbReference type="Proteomes" id="UP000257109"/>
    </source>
</evidence>
<dbReference type="Proteomes" id="UP000257109">
    <property type="component" value="Unassembled WGS sequence"/>
</dbReference>